<sequence>MSPIGRTVLWAGTASSRTTMISDLQIPSVAITIRGDEIAGDPNRFARSLDPGGLYRPVYQVHGYTPRRPFLITTVLYVFATSG</sequence>
<comment type="caution">
    <text evidence="1">The sequence shown here is derived from an EMBL/GenBank/DDBJ whole genome shotgun (WGS) entry which is preliminary data.</text>
</comment>
<organism evidence="1 2">
    <name type="scientific">Aspergillus pseudoustus</name>
    <dbReference type="NCBI Taxonomy" id="1810923"/>
    <lineage>
        <taxon>Eukaryota</taxon>
        <taxon>Fungi</taxon>
        <taxon>Dikarya</taxon>
        <taxon>Ascomycota</taxon>
        <taxon>Pezizomycotina</taxon>
        <taxon>Eurotiomycetes</taxon>
        <taxon>Eurotiomycetidae</taxon>
        <taxon>Eurotiales</taxon>
        <taxon>Aspergillaceae</taxon>
        <taxon>Aspergillus</taxon>
        <taxon>Aspergillus subgen. Nidulantes</taxon>
    </lineage>
</organism>
<keyword evidence="2" id="KW-1185">Reference proteome</keyword>
<dbReference type="Proteomes" id="UP001610446">
    <property type="component" value="Unassembled WGS sequence"/>
</dbReference>
<protein>
    <submittedName>
        <fullName evidence="1">Uncharacterized protein</fullName>
    </submittedName>
</protein>
<name>A0ABR4JZ25_9EURO</name>
<gene>
    <name evidence="1" type="ORF">BJY01DRAFT_214385</name>
</gene>
<proteinExistence type="predicted"/>
<evidence type="ECO:0000313" key="2">
    <source>
        <dbReference type="Proteomes" id="UP001610446"/>
    </source>
</evidence>
<accession>A0ABR4JZ25</accession>
<reference evidence="1 2" key="1">
    <citation type="submission" date="2024-07" db="EMBL/GenBank/DDBJ databases">
        <title>Section-level genome sequencing and comparative genomics of Aspergillus sections Usti and Cavernicolus.</title>
        <authorList>
            <consortium name="Lawrence Berkeley National Laboratory"/>
            <person name="Nybo J.L."/>
            <person name="Vesth T.C."/>
            <person name="Theobald S."/>
            <person name="Frisvad J.C."/>
            <person name="Larsen T.O."/>
            <person name="Kjaerboelling I."/>
            <person name="Rothschild-Mancinelli K."/>
            <person name="Lyhne E.K."/>
            <person name="Kogle M.E."/>
            <person name="Barry K."/>
            <person name="Clum A."/>
            <person name="Na H."/>
            <person name="Ledsgaard L."/>
            <person name="Lin J."/>
            <person name="Lipzen A."/>
            <person name="Kuo A."/>
            <person name="Riley R."/>
            <person name="Mondo S."/>
            <person name="Labutti K."/>
            <person name="Haridas S."/>
            <person name="Pangalinan J."/>
            <person name="Salamov A.A."/>
            <person name="Simmons B.A."/>
            <person name="Magnuson J.K."/>
            <person name="Chen J."/>
            <person name="Drula E."/>
            <person name="Henrissat B."/>
            <person name="Wiebenga A."/>
            <person name="Lubbers R.J."/>
            <person name="Gomes A.C."/>
            <person name="Makela M.R."/>
            <person name="Stajich J."/>
            <person name="Grigoriev I.V."/>
            <person name="Mortensen U.H."/>
            <person name="De Vries R.P."/>
            <person name="Baker S.E."/>
            <person name="Andersen M.R."/>
        </authorList>
    </citation>
    <scope>NUCLEOTIDE SEQUENCE [LARGE SCALE GENOMIC DNA]</scope>
    <source>
        <strain evidence="1 2">CBS 123904</strain>
    </source>
</reference>
<evidence type="ECO:0000313" key="1">
    <source>
        <dbReference type="EMBL" id="KAL2845305.1"/>
    </source>
</evidence>
<dbReference type="EMBL" id="JBFXLU010000073">
    <property type="protein sequence ID" value="KAL2845305.1"/>
    <property type="molecule type" value="Genomic_DNA"/>
</dbReference>